<keyword evidence="2" id="KW-1185">Reference proteome</keyword>
<accession>A0ACC1HCE2</accession>
<feature type="non-terminal residue" evidence="1">
    <location>
        <position position="1"/>
    </location>
</feature>
<dbReference type="Proteomes" id="UP001145114">
    <property type="component" value="Unassembled WGS sequence"/>
</dbReference>
<evidence type="ECO:0000313" key="2">
    <source>
        <dbReference type="Proteomes" id="UP001145114"/>
    </source>
</evidence>
<reference evidence="1" key="1">
    <citation type="submission" date="2022-06" db="EMBL/GenBank/DDBJ databases">
        <title>Phylogenomic reconstructions and comparative analyses of Kickxellomycotina fungi.</title>
        <authorList>
            <person name="Reynolds N.K."/>
            <person name="Stajich J.E."/>
            <person name="Barry K."/>
            <person name="Grigoriev I.V."/>
            <person name="Crous P."/>
            <person name="Smith M.E."/>
        </authorList>
    </citation>
    <scope>NUCLEOTIDE SEQUENCE</scope>
    <source>
        <strain evidence="1">RSA 2271</strain>
    </source>
</reference>
<name>A0ACC1HCE2_9FUNG</name>
<sequence length="106" mass="11645">LAAGYEVLRTYIQHWALRHKPVGTVLSPGGESPLLPSESAARLPIGYRWKRALLYGAQVFYSYMIMLIFMTYNGYLMVSVALGAAVGFFLFDSGPAASAQRGLNCH</sequence>
<proteinExistence type="predicted"/>
<evidence type="ECO:0000313" key="1">
    <source>
        <dbReference type="EMBL" id="KAJ1672758.1"/>
    </source>
</evidence>
<comment type="caution">
    <text evidence="1">The sequence shown here is derived from an EMBL/GenBank/DDBJ whole genome shotgun (WGS) entry which is preliminary data.</text>
</comment>
<protein>
    <submittedName>
        <fullName evidence="1">Copper transpport protein</fullName>
    </submittedName>
</protein>
<organism evidence="1 2">
    <name type="scientific">Spiromyces aspiralis</name>
    <dbReference type="NCBI Taxonomy" id="68401"/>
    <lineage>
        <taxon>Eukaryota</taxon>
        <taxon>Fungi</taxon>
        <taxon>Fungi incertae sedis</taxon>
        <taxon>Zoopagomycota</taxon>
        <taxon>Kickxellomycotina</taxon>
        <taxon>Kickxellomycetes</taxon>
        <taxon>Kickxellales</taxon>
        <taxon>Kickxellaceae</taxon>
        <taxon>Spiromyces</taxon>
    </lineage>
</organism>
<dbReference type="EMBL" id="JAMZIH010007885">
    <property type="protein sequence ID" value="KAJ1672758.1"/>
    <property type="molecule type" value="Genomic_DNA"/>
</dbReference>
<gene>
    <name evidence="1" type="primary">CTR2</name>
    <name evidence="1" type="ORF">EV182_006557</name>
</gene>